<dbReference type="PANTHER" id="PTHR43394:SF1">
    <property type="entry name" value="ATP-BINDING CASSETTE SUB-FAMILY B MEMBER 10, MITOCHONDRIAL"/>
    <property type="match status" value="1"/>
</dbReference>
<dbReference type="GO" id="GO:0005524">
    <property type="term" value="F:ATP binding"/>
    <property type="evidence" value="ECO:0007669"/>
    <property type="project" value="UniProtKB-KW"/>
</dbReference>
<feature type="transmembrane region" description="Helical" evidence="8">
    <location>
        <begin position="201"/>
        <end position="219"/>
    </location>
</feature>
<proteinExistence type="predicted"/>
<dbReference type="Pfam" id="PF00664">
    <property type="entry name" value="ABC_membrane"/>
    <property type="match status" value="1"/>
</dbReference>
<evidence type="ECO:0000313" key="12">
    <source>
        <dbReference type="Proteomes" id="UP000270343"/>
    </source>
</evidence>
<dbReference type="SUPFAM" id="SSF90123">
    <property type="entry name" value="ABC transporter transmembrane region"/>
    <property type="match status" value="1"/>
</dbReference>
<dbReference type="GO" id="GO:0005886">
    <property type="term" value="C:plasma membrane"/>
    <property type="evidence" value="ECO:0007669"/>
    <property type="project" value="UniProtKB-SubCell"/>
</dbReference>
<dbReference type="InterPro" id="IPR027417">
    <property type="entry name" value="P-loop_NTPase"/>
</dbReference>
<dbReference type="Proteomes" id="UP000270343">
    <property type="component" value="Unassembled WGS sequence"/>
</dbReference>
<dbReference type="InterPro" id="IPR003593">
    <property type="entry name" value="AAA+_ATPase"/>
</dbReference>
<dbReference type="PROSITE" id="PS50893">
    <property type="entry name" value="ABC_TRANSPORTER_2"/>
    <property type="match status" value="1"/>
</dbReference>
<name>A0A3B0BI08_9ACTN</name>
<reference evidence="11 12" key="1">
    <citation type="journal article" date="2015" name="Antonie Van Leeuwenhoek">
        <title>Streptomyces klenkii sp. nov., isolated from deep marine sediment.</title>
        <authorList>
            <person name="Veyisoglu A."/>
            <person name="Sahin N."/>
        </authorList>
    </citation>
    <scope>NUCLEOTIDE SEQUENCE [LARGE SCALE GENOMIC DNA]</scope>
    <source>
        <strain evidence="11 12">KCTC 29202</strain>
    </source>
</reference>
<organism evidence="11 12">
    <name type="scientific">Streptomyces klenkii</name>
    <dbReference type="NCBI Taxonomy" id="1420899"/>
    <lineage>
        <taxon>Bacteria</taxon>
        <taxon>Bacillati</taxon>
        <taxon>Actinomycetota</taxon>
        <taxon>Actinomycetes</taxon>
        <taxon>Kitasatosporales</taxon>
        <taxon>Streptomycetaceae</taxon>
        <taxon>Streptomyces</taxon>
    </lineage>
</organism>
<evidence type="ECO:0000259" key="9">
    <source>
        <dbReference type="PROSITE" id="PS50893"/>
    </source>
</evidence>
<gene>
    <name evidence="11" type="ORF">D7231_16745</name>
</gene>
<dbReference type="Gene3D" id="1.20.1560.10">
    <property type="entry name" value="ABC transporter type 1, transmembrane domain"/>
    <property type="match status" value="1"/>
</dbReference>
<feature type="transmembrane region" description="Helical" evidence="8">
    <location>
        <begin position="175"/>
        <end position="195"/>
    </location>
</feature>
<evidence type="ECO:0000256" key="1">
    <source>
        <dbReference type="ARBA" id="ARBA00004651"/>
    </source>
</evidence>
<dbReference type="PROSITE" id="PS50929">
    <property type="entry name" value="ABC_TM1F"/>
    <property type="match status" value="1"/>
</dbReference>
<feature type="transmembrane region" description="Helical" evidence="8">
    <location>
        <begin position="98"/>
        <end position="117"/>
    </location>
</feature>
<keyword evidence="6 8" id="KW-0472">Membrane</keyword>
<feature type="domain" description="ABC transporter" evidence="9">
    <location>
        <begin position="383"/>
        <end position="604"/>
    </location>
</feature>
<dbReference type="InterPro" id="IPR011527">
    <property type="entry name" value="ABC1_TM_dom"/>
</dbReference>
<evidence type="ECO:0000256" key="8">
    <source>
        <dbReference type="SAM" id="Phobius"/>
    </source>
</evidence>
<dbReference type="GO" id="GO:0015421">
    <property type="term" value="F:ABC-type oligopeptide transporter activity"/>
    <property type="evidence" value="ECO:0007669"/>
    <property type="project" value="TreeGrafter"/>
</dbReference>
<evidence type="ECO:0000256" key="7">
    <source>
        <dbReference type="SAM" id="MobiDB-lite"/>
    </source>
</evidence>
<evidence type="ECO:0000256" key="3">
    <source>
        <dbReference type="ARBA" id="ARBA00022741"/>
    </source>
</evidence>
<comment type="subcellular location">
    <subcellularLocation>
        <location evidence="1">Cell membrane</location>
        <topology evidence="1">Multi-pass membrane protein</topology>
    </subcellularLocation>
</comment>
<dbReference type="InterPro" id="IPR003439">
    <property type="entry name" value="ABC_transporter-like_ATP-bd"/>
</dbReference>
<evidence type="ECO:0000313" key="11">
    <source>
        <dbReference type="EMBL" id="RKN71647.1"/>
    </source>
</evidence>
<dbReference type="PANTHER" id="PTHR43394">
    <property type="entry name" value="ATP-DEPENDENT PERMEASE MDL1, MITOCHONDRIAL"/>
    <property type="match status" value="1"/>
</dbReference>
<evidence type="ECO:0000256" key="6">
    <source>
        <dbReference type="ARBA" id="ARBA00023136"/>
    </source>
</evidence>
<evidence type="ECO:0000256" key="2">
    <source>
        <dbReference type="ARBA" id="ARBA00022692"/>
    </source>
</evidence>
<feature type="transmembrane region" description="Helical" evidence="8">
    <location>
        <begin position="290"/>
        <end position="311"/>
    </location>
</feature>
<evidence type="ECO:0000256" key="5">
    <source>
        <dbReference type="ARBA" id="ARBA00022989"/>
    </source>
</evidence>
<dbReference type="InterPro" id="IPR039421">
    <property type="entry name" value="Type_1_exporter"/>
</dbReference>
<protein>
    <submittedName>
        <fullName evidence="11">ABC transporter ATP-binding protein</fullName>
    </submittedName>
</protein>
<keyword evidence="2 8" id="KW-0812">Transmembrane</keyword>
<feature type="region of interest" description="Disordered" evidence="7">
    <location>
        <begin position="1"/>
        <end position="20"/>
    </location>
</feature>
<dbReference type="Pfam" id="PF00005">
    <property type="entry name" value="ABC_tran"/>
    <property type="match status" value="1"/>
</dbReference>
<dbReference type="Gene3D" id="3.40.50.300">
    <property type="entry name" value="P-loop containing nucleotide triphosphate hydrolases"/>
    <property type="match status" value="1"/>
</dbReference>
<dbReference type="AlphaFoldDB" id="A0A3B0BI08"/>
<dbReference type="GO" id="GO:0016887">
    <property type="term" value="F:ATP hydrolysis activity"/>
    <property type="evidence" value="ECO:0007669"/>
    <property type="project" value="InterPro"/>
</dbReference>
<sequence length="604" mass="63097">MESPADAASTGGQRPVGWGALMKDPSTAHRQLLRFFRGFGAPYRRLLALGVGMRLCETAADLVTPWPVAAVVDHVLGAGGARNPLGSLLDVLGTDRTAMLTAAAALVVLVALVSAAFDYAGDRLMNGVGERMSAAIRRETFAHLQRLPLSYHDRRTVGGSTSRVITDCGNVKDGLVAFCSVLFPGVLSVTGYAAALLLLDWRFGLIGAAVVPAVLLLGVRNRRRGHRAARRRREAEGELTALVAEALQGIRTVHAFGRHGVHDRDFAARSGGVLDAGLEAVDVQARRAPLLEAVTAAGTAALLWVGGVGVLRGWWSTGHLVVAIGYLTGMVAPLRALSKLSGTFAQGQASAERIAEVLAEPCPLRAPVRAGARGLPPRARGRVDFAGVSMDYGDRRALHRLDLKIAAGERIALTGPNGAGKSTALALVAGLYRPTRGTVCIDGTATADLPEEWLRRQVTAVLQETFLFAGTVADNIRYARPDASPREVRAAADAALVTAFTDGFPDGLGTRLGDCGGGLSGGQRQRVGIARALLADAPIVLLDEPTSGLDAEAERQVVAALGRLVADRTVVMVTHRPALLETATGVVTLTAAGPGRGYGAADGR</sequence>
<dbReference type="SUPFAM" id="SSF52540">
    <property type="entry name" value="P-loop containing nucleoside triphosphate hydrolases"/>
    <property type="match status" value="1"/>
</dbReference>
<feature type="domain" description="ABC transmembrane type-1" evidence="10">
    <location>
        <begin position="48"/>
        <end position="346"/>
    </location>
</feature>
<comment type="caution">
    <text evidence="11">The sequence shown here is derived from an EMBL/GenBank/DDBJ whole genome shotgun (WGS) entry which is preliminary data.</text>
</comment>
<keyword evidence="3" id="KW-0547">Nucleotide-binding</keyword>
<dbReference type="InterPro" id="IPR017871">
    <property type="entry name" value="ABC_transporter-like_CS"/>
</dbReference>
<dbReference type="InterPro" id="IPR036640">
    <property type="entry name" value="ABC1_TM_sf"/>
</dbReference>
<keyword evidence="5 8" id="KW-1133">Transmembrane helix</keyword>
<dbReference type="PROSITE" id="PS00211">
    <property type="entry name" value="ABC_TRANSPORTER_1"/>
    <property type="match status" value="1"/>
</dbReference>
<dbReference type="SMART" id="SM00382">
    <property type="entry name" value="AAA"/>
    <property type="match status" value="1"/>
</dbReference>
<keyword evidence="12" id="KW-1185">Reference proteome</keyword>
<evidence type="ECO:0000256" key="4">
    <source>
        <dbReference type="ARBA" id="ARBA00022840"/>
    </source>
</evidence>
<accession>A0A3B0BI08</accession>
<evidence type="ECO:0000259" key="10">
    <source>
        <dbReference type="PROSITE" id="PS50929"/>
    </source>
</evidence>
<dbReference type="EMBL" id="RBAM01000006">
    <property type="protein sequence ID" value="RKN71647.1"/>
    <property type="molecule type" value="Genomic_DNA"/>
</dbReference>
<keyword evidence="4 11" id="KW-0067">ATP-binding</keyword>